<dbReference type="Pfam" id="PF02811">
    <property type="entry name" value="PHP"/>
    <property type="match status" value="1"/>
</dbReference>
<evidence type="ECO:0000256" key="1">
    <source>
        <dbReference type="SAM" id="MobiDB-lite"/>
    </source>
</evidence>
<organism evidence="3 4">
    <name type="scientific">Deinococcus koreensis</name>
    <dbReference type="NCBI Taxonomy" id="2054903"/>
    <lineage>
        <taxon>Bacteria</taxon>
        <taxon>Thermotogati</taxon>
        <taxon>Deinococcota</taxon>
        <taxon>Deinococci</taxon>
        <taxon>Deinococcales</taxon>
        <taxon>Deinococcaceae</taxon>
        <taxon>Deinococcus</taxon>
    </lineage>
</organism>
<dbReference type="Gene3D" id="3.20.20.140">
    <property type="entry name" value="Metal-dependent hydrolases"/>
    <property type="match status" value="1"/>
</dbReference>
<proteinExistence type="predicted"/>
<evidence type="ECO:0000313" key="3">
    <source>
        <dbReference type="EMBL" id="PNY81319.1"/>
    </source>
</evidence>
<dbReference type="InterPro" id="IPR052018">
    <property type="entry name" value="PHP_domain"/>
</dbReference>
<evidence type="ECO:0000259" key="2">
    <source>
        <dbReference type="SMART" id="SM00481"/>
    </source>
</evidence>
<feature type="region of interest" description="Disordered" evidence="1">
    <location>
        <begin position="123"/>
        <end position="150"/>
    </location>
</feature>
<dbReference type="Proteomes" id="UP000236379">
    <property type="component" value="Unassembled WGS sequence"/>
</dbReference>
<dbReference type="InterPro" id="IPR004013">
    <property type="entry name" value="PHP_dom"/>
</dbReference>
<dbReference type="SMART" id="SM00481">
    <property type="entry name" value="POLIIIAc"/>
    <property type="match status" value="1"/>
</dbReference>
<dbReference type="PANTHER" id="PTHR42924">
    <property type="entry name" value="EXONUCLEASE"/>
    <property type="match status" value="1"/>
</dbReference>
<gene>
    <name evidence="3" type="ORF">CVO96_07905</name>
</gene>
<sequence length="473" mass="51066">MITVPTGEDLMLDVEGQVSPHPRVHYLHHEFEVPAGVSGLSVTLQFHKERQCQLFLSLFGPAGYRGTRMNPGALGDVVLELELGAGSASPGALPGQIEAGLWRAQIDVEYTEETTEYRLTARAQAGGPEAKTPQAETEVAPRRASTNGRPGAGWYRGELHAHTHHSDGKVSVSALAGAARRYGLDFLALTDHFTVAGWPELEAEAGSDLAVLRSTELTGHRGHANLHGLSAWVDPFVDDPDRAWDINAVAHEVHAQGGLFGVNHAFSNRLGWRYHEFDWSLCDVFEIYHHLEGANNAAQLSFWDGLLRAGHRITGVAGTDSHDPHAGRHRLGQVVTVLGAADLDPPGLIGALKAGRAYVSLGPGLRFSAEADSLRVEMGGTLPVSDTVTLHVGLAGLAFPVRVFVIKNGLYHAHLDLGAGEANTELEFTDSQPVPGYYRIEVYARPAQSEFSGGRDWQNTLLLSNPIYIGERP</sequence>
<dbReference type="InterPro" id="IPR016195">
    <property type="entry name" value="Pol/histidinol_Pase-like"/>
</dbReference>
<dbReference type="PANTHER" id="PTHR42924:SF3">
    <property type="entry name" value="POLYMERASE_HISTIDINOL PHOSPHATASE N-TERMINAL DOMAIN-CONTAINING PROTEIN"/>
    <property type="match status" value="1"/>
</dbReference>
<comment type="caution">
    <text evidence="3">The sequence shown here is derived from an EMBL/GenBank/DDBJ whole genome shotgun (WGS) entry which is preliminary data.</text>
</comment>
<dbReference type="GO" id="GO:0004534">
    <property type="term" value="F:5'-3' RNA exonuclease activity"/>
    <property type="evidence" value="ECO:0007669"/>
    <property type="project" value="TreeGrafter"/>
</dbReference>
<dbReference type="CDD" id="cd07432">
    <property type="entry name" value="PHP_HisPPase"/>
    <property type="match status" value="1"/>
</dbReference>
<name>A0A2K3UXR1_9DEIO</name>
<keyword evidence="4" id="KW-1185">Reference proteome</keyword>
<dbReference type="RefSeq" id="WP_103311762.1">
    <property type="nucleotide sequence ID" value="NZ_PPPD01000001.1"/>
</dbReference>
<protein>
    <submittedName>
        <fullName evidence="3">PHP-like protein</fullName>
    </submittedName>
</protein>
<dbReference type="EMBL" id="PPPD01000001">
    <property type="protein sequence ID" value="PNY81319.1"/>
    <property type="molecule type" value="Genomic_DNA"/>
</dbReference>
<dbReference type="NCBIfam" id="NF038032">
    <property type="entry name" value="CehA_McbA_metalo"/>
    <property type="match status" value="1"/>
</dbReference>
<dbReference type="GO" id="GO:0035312">
    <property type="term" value="F:5'-3' DNA exonuclease activity"/>
    <property type="evidence" value="ECO:0007669"/>
    <property type="project" value="TreeGrafter"/>
</dbReference>
<dbReference type="InterPro" id="IPR003141">
    <property type="entry name" value="Pol/His_phosphatase_N"/>
</dbReference>
<dbReference type="AlphaFoldDB" id="A0A2K3UXR1"/>
<reference evidence="3 4" key="1">
    <citation type="submission" date="2018-01" db="EMBL/GenBank/DDBJ databases">
        <title>Deinococcus koreensis sp. nov., a radiation-resistant bacterium isolated from river water.</title>
        <authorList>
            <person name="Choi A."/>
        </authorList>
    </citation>
    <scope>NUCLEOTIDE SEQUENCE [LARGE SCALE GENOMIC DNA]</scope>
    <source>
        <strain evidence="3 4">SJW1-2</strain>
    </source>
</reference>
<dbReference type="SUPFAM" id="SSF89550">
    <property type="entry name" value="PHP domain-like"/>
    <property type="match status" value="1"/>
</dbReference>
<feature type="domain" description="Polymerase/histidinol phosphatase N-terminal" evidence="2">
    <location>
        <begin position="157"/>
        <end position="235"/>
    </location>
</feature>
<accession>A0A2K3UXR1</accession>
<evidence type="ECO:0000313" key="4">
    <source>
        <dbReference type="Proteomes" id="UP000236379"/>
    </source>
</evidence>
<dbReference type="OrthoDB" id="9801679at2"/>